<protein>
    <recommendedName>
        <fullName evidence="3">Bacterial EndoU nuclease domain-containing protein</fullName>
    </recommendedName>
</protein>
<dbReference type="Pfam" id="PF14436">
    <property type="entry name" value="EndoU_bacteria"/>
    <property type="match status" value="1"/>
</dbReference>
<evidence type="ECO:0000259" key="3">
    <source>
        <dbReference type="Pfam" id="PF14436"/>
    </source>
</evidence>
<keyword evidence="1" id="KW-0378">Hydrolase</keyword>
<evidence type="ECO:0000313" key="4">
    <source>
        <dbReference type="EMBL" id="MBB4285392.1"/>
    </source>
</evidence>
<dbReference type="InterPro" id="IPR029501">
    <property type="entry name" value="EndoU_bac"/>
</dbReference>
<dbReference type="AlphaFoldDB" id="A0A7W6WKF4"/>
<evidence type="ECO:0000313" key="5">
    <source>
        <dbReference type="Proteomes" id="UP000555728"/>
    </source>
</evidence>
<evidence type="ECO:0000256" key="1">
    <source>
        <dbReference type="ARBA" id="ARBA00022801"/>
    </source>
</evidence>
<reference evidence="4 5" key="1">
    <citation type="submission" date="2020-08" db="EMBL/GenBank/DDBJ databases">
        <title>Genome sequencing of Purple Non-Sulfur Bacteria from various extreme environments.</title>
        <authorList>
            <person name="Mayer M."/>
        </authorList>
    </citation>
    <scope>NUCLEOTIDE SEQUENCE [LARGE SCALE GENOMIC DNA]</scope>
    <source>
        <strain evidence="4 5">JA135</strain>
    </source>
</reference>
<gene>
    <name evidence="4" type="ORF">GGD88_001109</name>
</gene>
<dbReference type="SUPFAM" id="SSF142877">
    <property type="entry name" value="EndoU-like"/>
    <property type="match status" value="1"/>
</dbReference>
<evidence type="ECO:0000256" key="2">
    <source>
        <dbReference type="SAM" id="SignalP"/>
    </source>
</evidence>
<dbReference type="Proteomes" id="UP000555728">
    <property type="component" value="Unassembled WGS sequence"/>
</dbReference>
<accession>A0A7W6WKF4</accession>
<organism evidence="4 5">
    <name type="scientific">Roseospira goensis</name>
    <dbReference type="NCBI Taxonomy" id="391922"/>
    <lineage>
        <taxon>Bacteria</taxon>
        <taxon>Pseudomonadati</taxon>
        <taxon>Pseudomonadota</taxon>
        <taxon>Alphaproteobacteria</taxon>
        <taxon>Rhodospirillales</taxon>
        <taxon>Rhodospirillaceae</taxon>
        <taxon>Roseospira</taxon>
    </lineage>
</organism>
<keyword evidence="5" id="KW-1185">Reference proteome</keyword>
<name>A0A7W6WKF4_9PROT</name>
<dbReference type="GO" id="GO:0016787">
    <property type="term" value="F:hydrolase activity"/>
    <property type="evidence" value="ECO:0007669"/>
    <property type="project" value="UniProtKB-KW"/>
</dbReference>
<sequence>MPFRTRALAALALTAGLLGALGLAGGPRPAAAAVAIEGTFTARAECPAYQSFNAGTNPGLVTLTPGTVYGAFELNRPQGAWVRLRIPGATPQERWVARECGRLEVYGMSETVQPDVVGPDPQTPLEPDIGTVGPVGTDTPVAPLLPPDTTRTLAPLGDGTLISRSPRTFPWFFDRIDQGPEDPTPPPPVLGEIDVAVLEMCGGWGDPVPEEAFTAFLDAHPALRGSVLATLRGDQVTLVDAWFDEDGFRHIFCGEPDTRDDGRWRLGGLHYMGRYAQAQLNGWAGRLEGGCSVVEIDPPIYTEGVVFRAPDGTTGVKCINGYALGLTASDILHEVTKAYRLARGTLGPGTNACRHRVLDDGHGYEAVFVMRDDAIVTFYPDATPDESMPYCGE</sequence>
<keyword evidence="2" id="KW-0732">Signal</keyword>
<dbReference type="RefSeq" id="WP_184432520.1">
    <property type="nucleotide sequence ID" value="NZ_JACIGI010000006.1"/>
</dbReference>
<dbReference type="InterPro" id="IPR037227">
    <property type="entry name" value="EndoU-like"/>
</dbReference>
<feature type="signal peptide" evidence="2">
    <location>
        <begin position="1"/>
        <end position="32"/>
    </location>
</feature>
<feature type="chain" id="PRO_5031096566" description="Bacterial EndoU nuclease domain-containing protein" evidence="2">
    <location>
        <begin position="33"/>
        <end position="393"/>
    </location>
</feature>
<dbReference type="GO" id="GO:0004540">
    <property type="term" value="F:RNA nuclease activity"/>
    <property type="evidence" value="ECO:0007669"/>
    <property type="project" value="UniProtKB-ARBA"/>
</dbReference>
<comment type="caution">
    <text evidence="4">The sequence shown here is derived from an EMBL/GenBank/DDBJ whole genome shotgun (WGS) entry which is preliminary data.</text>
</comment>
<dbReference type="EMBL" id="JACIGI010000006">
    <property type="protein sequence ID" value="MBB4285392.1"/>
    <property type="molecule type" value="Genomic_DNA"/>
</dbReference>
<dbReference type="GO" id="GO:0004519">
    <property type="term" value="F:endonuclease activity"/>
    <property type="evidence" value="ECO:0007669"/>
    <property type="project" value="InterPro"/>
</dbReference>
<proteinExistence type="predicted"/>
<feature type="domain" description="Bacterial EndoU nuclease" evidence="3">
    <location>
        <begin position="245"/>
        <end position="382"/>
    </location>
</feature>